<comment type="caution">
    <text evidence="1">The sequence shown here is derived from an EMBL/GenBank/DDBJ whole genome shotgun (WGS) entry which is preliminary data.</text>
</comment>
<sequence length="397" mass="45921">MMNIIREDFFHFLWEHLHFSQPALSTTHGRKVEIIHPGYPHTGDGPDYRYAKIRLDGLLFYGDVELHKKSSEWLQHGHHRDSRYEKVILHVVVQDDFHRKNVTASDGTGIPTLELRSALPANLARLWRSFHQPERLPCAGQVSAIPEDYVQSVTTRWDEYYFQYRLNRMLTHYPAHLPLSAGWKRMIRRGIFEGLGYHKNQACMVRLADTLEETNGSIHGKKELQLTVGFLLRKSGLTGHSDAIVTRNEWDFSACRPANQPAARIRQAAEISLLLQKTTPADWLQNPPEKMWKNISTLRETPSPGRQRQLVLLHNVVLPSVYLLGKWTQKQSVCREAEKSWARQHIPLPKKISATLEVTGFPEGDHAFRLATLHHFKYFCKPRRCGECDIMKYLVQA</sequence>
<dbReference type="RefSeq" id="WP_210509722.1">
    <property type="nucleotide sequence ID" value="NZ_JAFIDN010000001.1"/>
</dbReference>
<name>A0A8J7UVM8_9BACT</name>
<organism evidence="1 2">
    <name type="scientific">Natronogracilivirga saccharolytica</name>
    <dbReference type="NCBI Taxonomy" id="2812953"/>
    <lineage>
        <taxon>Bacteria</taxon>
        <taxon>Pseudomonadati</taxon>
        <taxon>Balneolota</taxon>
        <taxon>Balneolia</taxon>
        <taxon>Balneolales</taxon>
        <taxon>Cyclonatronaceae</taxon>
        <taxon>Natronogracilivirga</taxon>
    </lineage>
</organism>
<reference evidence="1" key="1">
    <citation type="submission" date="2021-02" db="EMBL/GenBank/DDBJ databases">
        <title>Natronogracilivirga saccharolytica gen. nov. sp. nov. a new anaerobic, haloalkiliphilic carbohydrate-fermenting bacterium from soda lake and proposing of Cyclonatronumiaceae fam. nov. in the phylum Balneolaeota.</title>
        <authorList>
            <person name="Zhilina T.N."/>
            <person name="Sorokin D.Y."/>
            <person name="Zavarzina D.G."/>
            <person name="Toshchakov S.V."/>
            <person name="Kublanov I.V."/>
        </authorList>
    </citation>
    <scope>NUCLEOTIDE SEQUENCE</scope>
    <source>
        <strain evidence="1">Z-1702</strain>
    </source>
</reference>
<dbReference type="InterPro" id="IPR021272">
    <property type="entry name" value="DUF2851"/>
</dbReference>
<evidence type="ECO:0000313" key="2">
    <source>
        <dbReference type="Proteomes" id="UP000673975"/>
    </source>
</evidence>
<keyword evidence="2" id="KW-1185">Reference proteome</keyword>
<gene>
    <name evidence="1" type="ORF">NATSA_01520</name>
</gene>
<dbReference type="Pfam" id="PF11013">
    <property type="entry name" value="DUF2851"/>
    <property type="match status" value="1"/>
</dbReference>
<dbReference type="AlphaFoldDB" id="A0A8J7UVM8"/>
<dbReference type="Proteomes" id="UP000673975">
    <property type="component" value="Unassembled WGS sequence"/>
</dbReference>
<protein>
    <submittedName>
        <fullName evidence="1">DUF2851 family protein</fullName>
    </submittedName>
</protein>
<evidence type="ECO:0000313" key="1">
    <source>
        <dbReference type="EMBL" id="MBP3191334.1"/>
    </source>
</evidence>
<proteinExistence type="predicted"/>
<dbReference type="EMBL" id="JAFIDN010000001">
    <property type="protein sequence ID" value="MBP3191334.1"/>
    <property type="molecule type" value="Genomic_DNA"/>
</dbReference>
<accession>A0A8J7UVM8</accession>